<evidence type="ECO:0000313" key="2">
    <source>
        <dbReference type="EMBL" id="MFC5581046.1"/>
    </source>
</evidence>
<dbReference type="Pfam" id="PF02452">
    <property type="entry name" value="PemK_toxin"/>
    <property type="match status" value="1"/>
</dbReference>
<keyword evidence="1" id="KW-0378">Hydrolase</keyword>
<keyword evidence="1" id="KW-0540">Nuclease</keyword>
<dbReference type="InterPro" id="IPR011067">
    <property type="entry name" value="Plasmid_toxin/cell-grow_inhib"/>
</dbReference>
<comment type="similarity">
    <text evidence="1">Belongs to the PemK/MazF family.</text>
</comment>
<dbReference type="Proteomes" id="UP001596111">
    <property type="component" value="Unassembled WGS sequence"/>
</dbReference>
<dbReference type="SUPFAM" id="SSF50118">
    <property type="entry name" value="Cell growth inhibitor/plasmid maintenance toxic component"/>
    <property type="match status" value="1"/>
</dbReference>
<dbReference type="RefSeq" id="WP_377326105.1">
    <property type="nucleotide sequence ID" value="NZ_JBHSNG010000006.1"/>
</dbReference>
<dbReference type="Gene3D" id="2.30.30.110">
    <property type="match status" value="1"/>
</dbReference>
<organism evidence="2 3">
    <name type="scientific">Rhodanobacter terrae</name>
    <dbReference type="NCBI Taxonomy" id="418647"/>
    <lineage>
        <taxon>Bacteria</taxon>
        <taxon>Pseudomonadati</taxon>
        <taxon>Pseudomonadota</taxon>
        <taxon>Gammaproteobacteria</taxon>
        <taxon>Lysobacterales</taxon>
        <taxon>Rhodanobacteraceae</taxon>
        <taxon>Rhodanobacter</taxon>
    </lineage>
</organism>
<gene>
    <name evidence="2" type="ORF">ACFPPB_07970</name>
</gene>
<keyword evidence="1" id="KW-0255">Endonuclease</keyword>
<sequence>MKRGELWWADLPNPVGSGPGYKRPVLVVQANPFNASRIATVIVATITSNLALADAPGNVRIAKSDSGLHRASVVNVSQLITLDRSILTSKVKTLSGAVMDKVDSGLKLVLALP</sequence>
<evidence type="ECO:0000313" key="3">
    <source>
        <dbReference type="Proteomes" id="UP001596111"/>
    </source>
</evidence>
<name>A0ABW0SXH1_9GAMM</name>
<dbReference type="InterPro" id="IPR003477">
    <property type="entry name" value="PemK-like"/>
</dbReference>
<dbReference type="PANTHER" id="PTHR33988:SF2">
    <property type="entry name" value="ENDORIBONUCLEASE MAZF"/>
    <property type="match status" value="1"/>
</dbReference>
<evidence type="ECO:0000256" key="1">
    <source>
        <dbReference type="PIRNR" id="PIRNR033490"/>
    </source>
</evidence>
<dbReference type="EC" id="3.1.-.-" evidence="1"/>
<proteinExistence type="inferred from homology"/>
<reference evidence="3" key="1">
    <citation type="journal article" date="2019" name="Int. J. Syst. Evol. Microbiol.">
        <title>The Global Catalogue of Microorganisms (GCM) 10K type strain sequencing project: providing services to taxonomists for standard genome sequencing and annotation.</title>
        <authorList>
            <consortium name="The Broad Institute Genomics Platform"/>
            <consortium name="The Broad Institute Genome Sequencing Center for Infectious Disease"/>
            <person name="Wu L."/>
            <person name="Ma J."/>
        </authorList>
    </citation>
    <scope>NUCLEOTIDE SEQUENCE [LARGE SCALE GENOMIC DNA]</scope>
    <source>
        <strain evidence="3">CGMCC 1.13587</strain>
    </source>
</reference>
<protein>
    <recommendedName>
        <fullName evidence="1">mRNA interferase</fullName>
        <ecNumber evidence="1">3.1.-.-</ecNumber>
    </recommendedName>
</protein>
<keyword evidence="3" id="KW-1185">Reference proteome</keyword>
<dbReference type="PIRSF" id="PIRSF033490">
    <property type="entry name" value="MazF"/>
    <property type="match status" value="1"/>
</dbReference>
<dbReference type="PANTHER" id="PTHR33988">
    <property type="entry name" value="ENDORIBONUCLEASE MAZF-RELATED"/>
    <property type="match status" value="1"/>
</dbReference>
<dbReference type="EMBL" id="JBHSNG010000006">
    <property type="protein sequence ID" value="MFC5581046.1"/>
    <property type="molecule type" value="Genomic_DNA"/>
</dbReference>
<comment type="caution">
    <text evidence="2">The sequence shown here is derived from an EMBL/GenBank/DDBJ whole genome shotgun (WGS) entry which is preliminary data.</text>
</comment>
<accession>A0ABW0SXH1</accession>
<comment type="function">
    <text evidence="1">Toxic component of a type II toxin-antitoxin (TA) system.</text>
</comment>